<evidence type="ECO:0000313" key="2">
    <source>
        <dbReference type="Proteomes" id="UP001470230"/>
    </source>
</evidence>
<organism evidence="1 2">
    <name type="scientific">Tritrichomonas musculus</name>
    <dbReference type="NCBI Taxonomy" id="1915356"/>
    <lineage>
        <taxon>Eukaryota</taxon>
        <taxon>Metamonada</taxon>
        <taxon>Parabasalia</taxon>
        <taxon>Tritrichomonadida</taxon>
        <taxon>Tritrichomonadidae</taxon>
        <taxon>Tritrichomonas</taxon>
    </lineage>
</organism>
<accession>A0ABR2IMH4</accession>
<protein>
    <submittedName>
        <fullName evidence="1">Uncharacterized protein</fullName>
    </submittedName>
</protein>
<proteinExistence type="predicted"/>
<keyword evidence="2" id="KW-1185">Reference proteome</keyword>
<reference evidence="1 2" key="1">
    <citation type="submission" date="2024-04" db="EMBL/GenBank/DDBJ databases">
        <title>Tritrichomonas musculus Genome.</title>
        <authorList>
            <person name="Alves-Ferreira E."/>
            <person name="Grigg M."/>
            <person name="Lorenzi H."/>
            <person name="Galac M."/>
        </authorList>
    </citation>
    <scope>NUCLEOTIDE SEQUENCE [LARGE SCALE GENOMIC DNA]</scope>
    <source>
        <strain evidence="1 2">EAF2021</strain>
    </source>
</reference>
<name>A0ABR2IMH4_9EUKA</name>
<evidence type="ECO:0000313" key="1">
    <source>
        <dbReference type="EMBL" id="KAK8865536.1"/>
    </source>
</evidence>
<dbReference type="EMBL" id="JAPFFF010000016">
    <property type="protein sequence ID" value="KAK8865536.1"/>
    <property type="molecule type" value="Genomic_DNA"/>
</dbReference>
<sequence length="51" mass="5915">MTPKNPNWNHIDGRIALDRTLHQSALFLIRQCGHGSELDPSFHEEIESDMR</sequence>
<dbReference type="Proteomes" id="UP001470230">
    <property type="component" value="Unassembled WGS sequence"/>
</dbReference>
<gene>
    <name evidence="1" type="ORF">M9Y10_011092</name>
</gene>
<comment type="caution">
    <text evidence="1">The sequence shown here is derived from an EMBL/GenBank/DDBJ whole genome shotgun (WGS) entry which is preliminary data.</text>
</comment>